<dbReference type="EMBL" id="AVOT02013198">
    <property type="protein sequence ID" value="MBW0495614.1"/>
    <property type="molecule type" value="Genomic_DNA"/>
</dbReference>
<dbReference type="Proteomes" id="UP000765509">
    <property type="component" value="Unassembled WGS sequence"/>
</dbReference>
<name>A0A9Q3D2I5_9BASI</name>
<comment type="caution">
    <text evidence="1">The sequence shown here is derived from an EMBL/GenBank/DDBJ whole genome shotgun (WGS) entry which is preliminary data.</text>
</comment>
<evidence type="ECO:0000313" key="1">
    <source>
        <dbReference type="EMBL" id="MBW0495614.1"/>
    </source>
</evidence>
<proteinExistence type="predicted"/>
<sequence length="126" mass="14284">MGNAIRQNFDDDEARIEGFLVEYQEETKLEMKDIQLEAGLPQDAQTFLFTPTEGMEYIHGTDTKRTVCIDNSQHSLNIDSGAHCSIVAREHLGKQFPNWEKKLFQTKAADFKTKSGKMKSIGTTIK</sequence>
<dbReference type="AlphaFoldDB" id="A0A9Q3D2I5"/>
<reference evidence="1" key="1">
    <citation type="submission" date="2021-03" db="EMBL/GenBank/DDBJ databases">
        <title>Draft genome sequence of rust myrtle Austropuccinia psidii MF-1, a brazilian biotype.</title>
        <authorList>
            <person name="Quecine M.C."/>
            <person name="Pachon D.M.R."/>
            <person name="Bonatelli M.L."/>
            <person name="Correr F.H."/>
            <person name="Franceschini L.M."/>
            <person name="Leite T.F."/>
            <person name="Margarido G.R.A."/>
            <person name="Almeida C.A."/>
            <person name="Ferrarezi J.A."/>
            <person name="Labate C.A."/>
        </authorList>
    </citation>
    <scope>NUCLEOTIDE SEQUENCE</scope>
    <source>
        <strain evidence="1">MF-1</strain>
    </source>
</reference>
<gene>
    <name evidence="1" type="ORF">O181_035329</name>
</gene>
<keyword evidence="2" id="KW-1185">Reference proteome</keyword>
<organism evidence="1 2">
    <name type="scientific">Austropuccinia psidii MF-1</name>
    <dbReference type="NCBI Taxonomy" id="1389203"/>
    <lineage>
        <taxon>Eukaryota</taxon>
        <taxon>Fungi</taxon>
        <taxon>Dikarya</taxon>
        <taxon>Basidiomycota</taxon>
        <taxon>Pucciniomycotina</taxon>
        <taxon>Pucciniomycetes</taxon>
        <taxon>Pucciniales</taxon>
        <taxon>Sphaerophragmiaceae</taxon>
        <taxon>Austropuccinia</taxon>
    </lineage>
</organism>
<protein>
    <submittedName>
        <fullName evidence="1">Uncharacterized protein</fullName>
    </submittedName>
</protein>
<evidence type="ECO:0000313" key="2">
    <source>
        <dbReference type="Proteomes" id="UP000765509"/>
    </source>
</evidence>
<accession>A0A9Q3D2I5</accession>